<dbReference type="InterPro" id="IPR018062">
    <property type="entry name" value="HTH_AraC-typ_CS"/>
</dbReference>
<evidence type="ECO:0000256" key="8">
    <source>
        <dbReference type="ARBA" id="ARBA00023163"/>
    </source>
</evidence>
<accession>A0ABT1EIL5</accession>
<dbReference type="PANTHER" id="PTHR42713">
    <property type="entry name" value="HISTIDINE KINASE-RELATED"/>
    <property type="match status" value="1"/>
</dbReference>
<sequence length="277" mass="32212">MNLLIADDEKAIRQGMMSLPWEDIGINQVFEAENGIQAKAVLHEKVVDIVISDIKMPGMTGLELAEYIKEYDLDTVIILLTGFSDFCYAQEAIRYNVVDYMLKPLRPRDIMNTVARSGERLKQIRYQEKVVRQYEREADSVDLSNQIRHHFRDTNPQTKMILQDMSKNFTQDISLNSMAEKYHFSVAYLSRMIRKETGFSFSEMLVSMRLTEAVQQLEDEKVKIGQVAEKSGFSDYRYFSQVFKKTLGCSPGEYRRSGDKQRIYGLKSMLEMTREKK</sequence>
<dbReference type="Gene3D" id="1.10.10.60">
    <property type="entry name" value="Homeodomain-like"/>
    <property type="match status" value="2"/>
</dbReference>
<evidence type="ECO:0000313" key="13">
    <source>
        <dbReference type="EMBL" id="MCP1110544.1"/>
    </source>
</evidence>
<dbReference type="Pfam" id="PF12833">
    <property type="entry name" value="HTH_18"/>
    <property type="match status" value="1"/>
</dbReference>
<dbReference type="SUPFAM" id="SSF46689">
    <property type="entry name" value="Homeodomain-like"/>
    <property type="match status" value="2"/>
</dbReference>
<dbReference type="EMBL" id="JAMZFV010000014">
    <property type="protein sequence ID" value="MCP1110544.1"/>
    <property type="molecule type" value="Genomic_DNA"/>
</dbReference>
<evidence type="ECO:0000256" key="3">
    <source>
        <dbReference type="ARBA" id="ARBA00022490"/>
    </source>
</evidence>
<dbReference type="PANTHER" id="PTHR42713:SF3">
    <property type="entry name" value="TRANSCRIPTIONAL REGULATORY PROTEIN HPTR"/>
    <property type="match status" value="1"/>
</dbReference>
<evidence type="ECO:0000256" key="10">
    <source>
        <dbReference type="PROSITE-ProRule" id="PRU00169"/>
    </source>
</evidence>
<protein>
    <recommendedName>
        <fullName evidence="2">Stage 0 sporulation protein A homolog</fullName>
    </recommendedName>
</protein>
<evidence type="ECO:0000313" key="14">
    <source>
        <dbReference type="Proteomes" id="UP001523565"/>
    </source>
</evidence>
<dbReference type="PROSITE" id="PS50110">
    <property type="entry name" value="RESPONSE_REGULATORY"/>
    <property type="match status" value="1"/>
</dbReference>
<dbReference type="SUPFAM" id="SSF52172">
    <property type="entry name" value="CheY-like"/>
    <property type="match status" value="1"/>
</dbReference>
<evidence type="ECO:0000256" key="7">
    <source>
        <dbReference type="ARBA" id="ARBA00023125"/>
    </source>
</evidence>
<keyword evidence="5" id="KW-0902">Two-component regulatory system</keyword>
<proteinExistence type="predicted"/>
<dbReference type="InterPro" id="IPR018060">
    <property type="entry name" value="HTH_AraC"/>
</dbReference>
<keyword evidence="4 10" id="KW-0597">Phosphoprotein</keyword>
<evidence type="ECO:0000256" key="6">
    <source>
        <dbReference type="ARBA" id="ARBA00023015"/>
    </source>
</evidence>
<dbReference type="RefSeq" id="WP_262069424.1">
    <property type="nucleotide sequence ID" value="NZ_JAMXOC010000014.1"/>
</dbReference>
<dbReference type="Pfam" id="PF00072">
    <property type="entry name" value="Response_reg"/>
    <property type="match status" value="1"/>
</dbReference>
<dbReference type="InterPro" id="IPR051552">
    <property type="entry name" value="HptR"/>
</dbReference>
<evidence type="ECO:0000256" key="2">
    <source>
        <dbReference type="ARBA" id="ARBA00018672"/>
    </source>
</evidence>
<dbReference type="SMART" id="SM00448">
    <property type="entry name" value="REC"/>
    <property type="match status" value="1"/>
</dbReference>
<dbReference type="SMART" id="SM00342">
    <property type="entry name" value="HTH_ARAC"/>
    <property type="match status" value="1"/>
</dbReference>
<keyword evidence="7" id="KW-0238">DNA-binding</keyword>
<comment type="caution">
    <text evidence="13">The sequence shown here is derived from an EMBL/GenBank/DDBJ whole genome shotgun (WGS) entry which is preliminary data.</text>
</comment>
<dbReference type="Gene3D" id="3.40.50.2300">
    <property type="match status" value="1"/>
</dbReference>
<keyword evidence="3" id="KW-0963">Cytoplasm</keyword>
<gene>
    <name evidence="13" type="ORF">NK118_09805</name>
</gene>
<dbReference type="InterPro" id="IPR001789">
    <property type="entry name" value="Sig_transdc_resp-reg_receiver"/>
</dbReference>
<keyword evidence="6" id="KW-0805">Transcription regulation</keyword>
<dbReference type="Proteomes" id="UP001523565">
    <property type="component" value="Unassembled WGS sequence"/>
</dbReference>
<dbReference type="InterPro" id="IPR020449">
    <property type="entry name" value="Tscrpt_reg_AraC-type_HTH"/>
</dbReference>
<dbReference type="PROSITE" id="PS00041">
    <property type="entry name" value="HTH_ARAC_FAMILY_1"/>
    <property type="match status" value="1"/>
</dbReference>
<organism evidence="13 14">
    <name type="scientific">Ohessyouella blattaphilus</name>
    <dbReference type="NCBI Taxonomy" id="2949333"/>
    <lineage>
        <taxon>Bacteria</taxon>
        <taxon>Bacillati</taxon>
        <taxon>Bacillota</taxon>
        <taxon>Clostridia</taxon>
        <taxon>Lachnospirales</taxon>
        <taxon>Lachnospiraceae</taxon>
        <taxon>Ohessyouella</taxon>
    </lineage>
</organism>
<feature type="domain" description="Response regulatory" evidence="12">
    <location>
        <begin position="2"/>
        <end position="118"/>
    </location>
</feature>
<dbReference type="InterPro" id="IPR011006">
    <property type="entry name" value="CheY-like_superfamily"/>
</dbReference>
<reference evidence="13 14" key="1">
    <citation type="journal article" date="2022" name="Genome Biol. Evol.">
        <title>Host diet, physiology and behaviors set the stage for Lachnospiraceae cladogenesis.</title>
        <authorList>
            <person name="Vera-Ponce De Leon A."/>
            <person name="Schneider M."/>
            <person name="Jahnes B.C."/>
            <person name="Sadowski V."/>
            <person name="Camuy-Velez L.A."/>
            <person name="Duan J."/>
            <person name="Sabree Z.L."/>
        </authorList>
    </citation>
    <scope>NUCLEOTIDE SEQUENCE [LARGE SCALE GENOMIC DNA]</scope>
    <source>
        <strain evidence="13 14">PAL227</strain>
    </source>
</reference>
<evidence type="ECO:0000256" key="5">
    <source>
        <dbReference type="ARBA" id="ARBA00023012"/>
    </source>
</evidence>
<comment type="function">
    <text evidence="9">May play the central regulatory role in sporulation. It may be an element of the effector pathway responsible for the activation of sporulation genes in response to nutritional stress. Spo0A may act in concert with spo0H (a sigma factor) to control the expression of some genes that are critical to the sporulation process.</text>
</comment>
<evidence type="ECO:0000256" key="1">
    <source>
        <dbReference type="ARBA" id="ARBA00004496"/>
    </source>
</evidence>
<dbReference type="InterPro" id="IPR009057">
    <property type="entry name" value="Homeodomain-like_sf"/>
</dbReference>
<keyword evidence="8" id="KW-0804">Transcription</keyword>
<comment type="subcellular location">
    <subcellularLocation>
        <location evidence="1">Cytoplasm</location>
    </subcellularLocation>
</comment>
<keyword evidence="14" id="KW-1185">Reference proteome</keyword>
<feature type="domain" description="HTH araC/xylS-type" evidence="11">
    <location>
        <begin position="159"/>
        <end position="257"/>
    </location>
</feature>
<dbReference type="CDD" id="cd17536">
    <property type="entry name" value="REC_YesN-like"/>
    <property type="match status" value="1"/>
</dbReference>
<feature type="modified residue" description="4-aspartylphosphate" evidence="10">
    <location>
        <position position="53"/>
    </location>
</feature>
<evidence type="ECO:0000256" key="9">
    <source>
        <dbReference type="ARBA" id="ARBA00024867"/>
    </source>
</evidence>
<dbReference type="PRINTS" id="PR00032">
    <property type="entry name" value="HTHARAC"/>
</dbReference>
<dbReference type="PROSITE" id="PS01124">
    <property type="entry name" value="HTH_ARAC_FAMILY_2"/>
    <property type="match status" value="1"/>
</dbReference>
<evidence type="ECO:0000259" key="11">
    <source>
        <dbReference type="PROSITE" id="PS01124"/>
    </source>
</evidence>
<evidence type="ECO:0000256" key="4">
    <source>
        <dbReference type="ARBA" id="ARBA00022553"/>
    </source>
</evidence>
<name>A0ABT1EIL5_9FIRM</name>
<evidence type="ECO:0000259" key="12">
    <source>
        <dbReference type="PROSITE" id="PS50110"/>
    </source>
</evidence>